<name>A0A0D2A2Y0_9PEZI</name>
<proteinExistence type="predicted"/>
<dbReference type="EMBL" id="KN847557">
    <property type="protein sequence ID" value="KIW01123.1"/>
    <property type="molecule type" value="Genomic_DNA"/>
</dbReference>
<dbReference type="Pfam" id="PF02809">
    <property type="entry name" value="UIM"/>
    <property type="match status" value="2"/>
</dbReference>
<dbReference type="VEuPathDB" id="FungiDB:PV09_07410"/>
<dbReference type="GeneID" id="27315383"/>
<evidence type="ECO:0000313" key="3">
    <source>
        <dbReference type="Proteomes" id="UP000053259"/>
    </source>
</evidence>
<dbReference type="HOGENOM" id="CLU_571350_0_0_1"/>
<keyword evidence="3" id="KW-1185">Reference proteome</keyword>
<sequence length="478" mass="53094">MSISLVEISELLDLIHHLEHESSTTEEFLEAQVREQEMALLLEQAIRESIQTCEASEKIDERDEDDEADLKRALELSLQPDVAKDEIKDDDISREDELDEETRLAIELSLKQDDETSDSANKGKLRDVVVDFPSTNSSVGHQHASSQARREDYTGPMEVDTTETGNKRATGKEFQKELHSPLECILDLDGNLMQECSCAGAAESACPAFGARHTNILSNLEIEFAFPGEFGVITHLPQAPECSWSIGSRSESAVPPRLGITIVPVAAELAIADPALRKRRMSTGLTENRPLKCVRKADDPIEDFLCRLDEVTLQLSSTVPVSPAIVDVMEQAKQLRRRVESLPTSTSGIIAGHNARILRLAELVLEATSFLITPPKDKEHPVQFFEFLNKAQHSAGAFFAHHAHRPEEEQAFKLVDSLVSAMVNEVMKGTALHEKYQTWQADQTREAAAKVNRMGYEVVLIEMSKVQKNIMSMRCGAG</sequence>
<feature type="region of interest" description="Disordered" evidence="1">
    <location>
        <begin position="133"/>
        <end position="173"/>
    </location>
</feature>
<dbReference type="AlphaFoldDB" id="A0A0D2A2Y0"/>
<evidence type="ECO:0000256" key="1">
    <source>
        <dbReference type="SAM" id="MobiDB-lite"/>
    </source>
</evidence>
<evidence type="ECO:0000313" key="2">
    <source>
        <dbReference type="EMBL" id="KIW01123.1"/>
    </source>
</evidence>
<protein>
    <submittedName>
        <fullName evidence="2">Uncharacterized protein</fullName>
    </submittedName>
</protein>
<accession>A0A0D2A2Y0</accession>
<dbReference type="Proteomes" id="UP000053259">
    <property type="component" value="Unassembled WGS sequence"/>
</dbReference>
<reference evidence="2 3" key="1">
    <citation type="submission" date="2015-01" db="EMBL/GenBank/DDBJ databases">
        <title>The Genome Sequence of Ochroconis gallopava CBS43764.</title>
        <authorList>
            <consortium name="The Broad Institute Genomics Platform"/>
            <person name="Cuomo C."/>
            <person name="de Hoog S."/>
            <person name="Gorbushina A."/>
            <person name="Stielow B."/>
            <person name="Teixiera M."/>
            <person name="Abouelleil A."/>
            <person name="Chapman S.B."/>
            <person name="Priest M."/>
            <person name="Young S.K."/>
            <person name="Wortman J."/>
            <person name="Nusbaum C."/>
            <person name="Birren B."/>
        </authorList>
    </citation>
    <scope>NUCLEOTIDE SEQUENCE [LARGE SCALE GENOMIC DNA]</scope>
    <source>
        <strain evidence="2 3">CBS 43764</strain>
    </source>
</reference>
<dbReference type="InterPro" id="IPR003903">
    <property type="entry name" value="UIM_dom"/>
</dbReference>
<dbReference type="SMART" id="SM00726">
    <property type="entry name" value="UIM"/>
    <property type="match status" value="3"/>
</dbReference>
<dbReference type="InParanoid" id="A0A0D2A2Y0"/>
<organism evidence="2 3">
    <name type="scientific">Verruconis gallopava</name>
    <dbReference type="NCBI Taxonomy" id="253628"/>
    <lineage>
        <taxon>Eukaryota</taxon>
        <taxon>Fungi</taxon>
        <taxon>Dikarya</taxon>
        <taxon>Ascomycota</taxon>
        <taxon>Pezizomycotina</taxon>
        <taxon>Dothideomycetes</taxon>
        <taxon>Pleosporomycetidae</taxon>
        <taxon>Venturiales</taxon>
        <taxon>Sympoventuriaceae</taxon>
        <taxon>Verruconis</taxon>
    </lineage>
</organism>
<gene>
    <name evidence="2" type="ORF">PV09_07410</name>
</gene>
<feature type="compositionally biased region" description="Polar residues" evidence="1">
    <location>
        <begin position="133"/>
        <end position="147"/>
    </location>
</feature>
<dbReference type="RefSeq" id="XP_016210992.1">
    <property type="nucleotide sequence ID" value="XM_016361172.1"/>
</dbReference>